<dbReference type="PANTHER" id="PTHR30563">
    <property type="entry name" value="DNA RECOMBINATION PROTEIN RMUC"/>
    <property type="match status" value="1"/>
</dbReference>
<evidence type="ECO:0000256" key="4">
    <source>
        <dbReference type="ARBA" id="ARBA00023172"/>
    </source>
</evidence>
<evidence type="ECO:0000313" key="8">
    <source>
        <dbReference type="Proteomes" id="UP000035062"/>
    </source>
</evidence>
<reference evidence="7 8" key="1">
    <citation type="journal article" date="2012" name="J. Bacteriol.">
        <title>Genome Sequence of Pectin-Degrading Alishewanella agri, Isolated from Landfill Soil.</title>
        <authorList>
            <person name="Kim J."/>
            <person name="Jung J."/>
            <person name="Sung J.S."/>
            <person name="Chun J."/>
            <person name="Park W."/>
        </authorList>
    </citation>
    <scope>NUCLEOTIDE SEQUENCE [LARGE SCALE GENOMIC DNA]</scope>
    <source>
        <strain evidence="7 8">BL06</strain>
    </source>
</reference>
<comment type="caution">
    <text evidence="7">The sequence shown here is derived from an EMBL/GenBank/DDBJ whole genome shotgun (WGS) entry which is preliminary data.</text>
</comment>
<feature type="coiled-coil region" evidence="5">
    <location>
        <begin position="199"/>
        <end position="230"/>
    </location>
</feature>
<evidence type="ECO:0008006" key="9">
    <source>
        <dbReference type="Google" id="ProtNLM"/>
    </source>
</evidence>
<keyword evidence="8" id="KW-1185">Reference proteome</keyword>
<evidence type="ECO:0000256" key="1">
    <source>
        <dbReference type="ARBA" id="ARBA00003416"/>
    </source>
</evidence>
<evidence type="ECO:0000256" key="6">
    <source>
        <dbReference type="SAM" id="Phobius"/>
    </source>
</evidence>
<evidence type="ECO:0000313" key="7">
    <source>
        <dbReference type="EMBL" id="EIW90042.1"/>
    </source>
</evidence>
<protein>
    <recommendedName>
        <fullName evidence="9">DNA recombination protein RmuC</fullName>
    </recommendedName>
</protein>
<evidence type="ECO:0000256" key="5">
    <source>
        <dbReference type="SAM" id="Coils"/>
    </source>
</evidence>
<dbReference type="RefSeq" id="WP_008983467.1">
    <property type="nucleotide sequence ID" value="NZ_AKKU01000006.1"/>
</dbReference>
<keyword evidence="4" id="KW-0233">DNA recombination</keyword>
<keyword evidence="6" id="KW-0812">Transmembrane</keyword>
<dbReference type="Proteomes" id="UP000035062">
    <property type="component" value="Unassembled WGS sequence"/>
</dbReference>
<keyword evidence="6" id="KW-1133">Transmembrane helix</keyword>
<dbReference type="PANTHER" id="PTHR30563:SF0">
    <property type="entry name" value="DNA RECOMBINATION PROTEIN RMUC"/>
    <property type="match status" value="1"/>
</dbReference>
<name>I9P4X6_9ALTE</name>
<dbReference type="EMBL" id="AKKU01000006">
    <property type="protein sequence ID" value="EIW90042.1"/>
    <property type="molecule type" value="Genomic_DNA"/>
</dbReference>
<dbReference type="Pfam" id="PF02646">
    <property type="entry name" value="RmuC"/>
    <property type="match status" value="1"/>
</dbReference>
<keyword evidence="3 5" id="KW-0175">Coiled coil</keyword>
<comment type="function">
    <text evidence="1">Involved in DNA recombination.</text>
</comment>
<dbReference type="eggNOG" id="COG1322">
    <property type="taxonomic scope" value="Bacteria"/>
</dbReference>
<gene>
    <name evidence="7" type="ORF">AGRI_02610</name>
</gene>
<sequence>MAELNTGFYGVLAAAAFGALLLGYLLASVRLKQQLSAVITESGERQQQLTTCQQQLGQLQQQYQLEQEKLQQLRLVEIKLSEQQRYSDATSQRLQQQLTQTLEELKQAQLEYHNLTNRYTRLKTELDERDASHQRELVNFEKQKQSLVEQFKALSNEILDAKAQSLQESSKTSLNAMLSPFQQSIDAFKKEVQDIHHRETTAQGELKKELQSLKELNQQITQEAHQLSTALRGQKKLQGNWGELVLENVLDRSGLQLGKDYQREVSFNTDEGKFRPDAIVYLPQNKHLVIDAKVSLNAYTRYVNAEHEAERAQALKEHVQAIAGRIKELSAKDYFRLPGLNSPDMVFMFIPIESAFVEALKADENLFQQAIENNILVATPTTLLTSLNIVRQLWRYEDQNKHTAALADKAEAVFKKLNSFLGSFEKIKRGLDTAGAAYIAAENQLVSGRGNLVKQVSDFKNLAPAIKAELPQYFVEKAELEIDFIANESEQTPTQPSEFSDD</sequence>
<dbReference type="AlphaFoldDB" id="I9P4X6"/>
<dbReference type="PATRIC" id="fig|1195246.3.peg.509"/>
<dbReference type="InterPro" id="IPR003798">
    <property type="entry name" value="DNA_recombination_RmuC"/>
</dbReference>
<feature type="coiled-coil region" evidence="5">
    <location>
        <begin position="49"/>
        <end position="164"/>
    </location>
</feature>
<comment type="similarity">
    <text evidence="2">Belongs to the RmuC family.</text>
</comment>
<dbReference type="GO" id="GO:0006310">
    <property type="term" value="P:DNA recombination"/>
    <property type="evidence" value="ECO:0007669"/>
    <property type="project" value="UniProtKB-KW"/>
</dbReference>
<keyword evidence="6" id="KW-0472">Membrane</keyword>
<evidence type="ECO:0000256" key="3">
    <source>
        <dbReference type="ARBA" id="ARBA00023054"/>
    </source>
</evidence>
<evidence type="ECO:0000256" key="2">
    <source>
        <dbReference type="ARBA" id="ARBA00009840"/>
    </source>
</evidence>
<organism evidence="7 8">
    <name type="scientific">Alishewanella agri BL06</name>
    <dbReference type="NCBI Taxonomy" id="1195246"/>
    <lineage>
        <taxon>Bacteria</taxon>
        <taxon>Pseudomonadati</taxon>
        <taxon>Pseudomonadota</taxon>
        <taxon>Gammaproteobacteria</taxon>
        <taxon>Alteromonadales</taxon>
        <taxon>Alteromonadaceae</taxon>
        <taxon>Alishewanella</taxon>
    </lineage>
</organism>
<proteinExistence type="inferred from homology"/>
<accession>I9P4X6</accession>
<feature type="transmembrane region" description="Helical" evidence="6">
    <location>
        <begin position="6"/>
        <end position="27"/>
    </location>
</feature>